<evidence type="ECO:0000313" key="2">
    <source>
        <dbReference type="EnsemblPlants" id="AET1Gv20649200.10"/>
    </source>
</evidence>
<keyword evidence="3" id="KW-1185">Reference proteome</keyword>
<dbReference type="EnsemblPlants" id="AET1Gv20649200.10">
    <property type="protein sequence ID" value="AET1Gv20649200.10"/>
    <property type="gene ID" value="AET1Gv20649200"/>
</dbReference>
<organism evidence="2 3">
    <name type="scientific">Aegilops tauschii subsp. strangulata</name>
    <name type="common">Goatgrass</name>
    <dbReference type="NCBI Taxonomy" id="200361"/>
    <lineage>
        <taxon>Eukaryota</taxon>
        <taxon>Viridiplantae</taxon>
        <taxon>Streptophyta</taxon>
        <taxon>Embryophyta</taxon>
        <taxon>Tracheophyta</taxon>
        <taxon>Spermatophyta</taxon>
        <taxon>Magnoliopsida</taxon>
        <taxon>Liliopsida</taxon>
        <taxon>Poales</taxon>
        <taxon>Poaceae</taxon>
        <taxon>BOP clade</taxon>
        <taxon>Pooideae</taxon>
        <taxon>Triticodae</taxon>
        <taxon>Triticeae</taxon>
        <taxon>Triticinae</taxon>
        <taxon>Aegilops</taxon>
    </lineage>
</organism>
<name>A0A452Z6I0_AEGTS</name>
<reference evidence="2" key="3">
    <citation type="journal article" date="2017" name="Nature">
        <title>Genome sequence of the progenitor of the wheat D genome Aegilops tauschii.</title>
        <authorList>
            <person name="Luo M.C."/>
            <person name="Gu Y.Q."/>
            <person name="Puiu D."/>
            <person name="Wang H."/>
            <person name="Twardziok S.O."/>
            <person name="Deal K.R."/>
            <person name="Huo N."/>
            <person name="Zhu T."/>
            <person name="Wang L."/>
            <person name="Wang Y."/>
            <person name="McGuire P.E."/>
            <person name="Liu S."/>
            <person name="Long H."/>
            <person name="Ramasamy R.K."/>
            <person name="Rodriguez J.C."/>
            <person name="Van S.L."/>
            <person name="Yuan L."/>
            <person name="Wang Z."/>
            <person name="Xia Z."/>
            <person name="Xiao L."/>
            <person name="Anderson O.D."/>
            <person name="Ouyang S."/>
            <person name="Liang Y."/>
            <person name="Zimin A.V."/>
            <person name="Pertea G."/>
            <person name="Qi P."/>
            <person name="Bennetzen J.L."/>
            <person name="Dai X."/>
            <person name="Dawson M.W."/>
            <person name="Muller H.G."/>
            <person name="Kugler K."/>
            <person name="Rivarola-Duarte L."/>
            <person name="Spannagl M."/>
            <person name="Mayer K.F.X."/>
            <person name="Lu F.H."/>
            <person name="Bevan M.W."/>
            <person name="Leroy P."/>
            <person name="Li P."/>
            <person name="You F.M."/>
            <person name="Sun Q."/>
            <person name="Liu Z."/>
            <person name="Lyons E."/>
            <person name="Wicker T."/>
            <person name="Salzberg S.L."/>
            <person name="Devos K.M."/>
            <person name="Dvorak J."/>
        </authorList>
    </citation>
    <scope>NUCLEOTIDE SEQUENCE [LARGE SCALE GENOMIC DNA]</scope>
    <source>
        <strain evidence="2">cv. AL8/78</strain>
    </source>
</reference>
<feature type="region of interest" description="Disordered" evidence="1">
    <location>
        <begin position="41"/>
        <end position="63"/>
    </location>
</feature>
<accession>A0A452Z6I0</accession>
<dbReference type="Proteomes" id="UP000015105">
    <property type="component" value="Chromosome 1D"/>
</dbReference>
<reference evidence="3" key="1">
    <citation type="journal article" date="2014" name="Science">
        <title>Ancient hybridizations among the ancestral genomes of bread wheat.</title>
        <authorList>
            <consortium name="International Wheat Genome Sequencing Consortium,"/>
            <person name="Marcussen T."/>
            <person name="Sandve S.R."/>
            <person name="Heier L."/>
            <person name="Spannagl M."/>
            <person name="Pfeifer M."/>
            <person name="Jakobsen K.S."/>
            <person name="Wulff B.B."/>
            <person name="Steuernagel B."/>
            <person name="Mayer K.F."/>
            <person name="Olsen O.A."/>
        </authorList>
    </citation>
    <scope>NUCLEOTIDE SEQUENCE [LARGE SCALE GENOMIC DNA]</scope>
    <source>
        <strain evidence="3">cv. AL8/78</strain>
    </source>
</reference>
<dbReference type="AlphaFoldDB" id="A0A452Z6I0"/>
<reference evidence="2" key="5">
    <citation type="journal article" date="2021" name="G3 (Bethesda)">
        <title>Aegilops tauschii genome assembly Aet v5.0 features greater sequence contiguity and improved annotation.</title>
        <authorList>
            <person name="Wang L."/>
            <person name="Zhu T."/>
            <person name="Rodriguez J.C."/>
            <person name="Deal K.R."/>
            <person name="Dubcovsky J."/>
            <person name="McGuire P.E."/>
            <person name="Lux T."/>
            <person name="Spannagl M."/>
            <person name="Mayer K.F.X."/>
            <person name="Baldrich P."/>
            <person name="Meyers B.C."/>
            <person name="Huo N."/>
            <person name="Gu Y.Q."/>
            <person name="Zhou H."/>
            <person name="Devos K.M."/>
            <person name="Bennetzen J.L."/>
            <person name="Unver T."/>
            <person name="Budak H."/>
            <person name="Gulick P.J."/>
            <person name="Galiba G."/>
            <person name="Kalapos B."/>
            <person name="Nelson D.R."/>
            <person name="Li P."/>
            <person name="You F.M."/>
            <person name="Luo M.C."/>
            <person name="Dvorak J."/>
        </authorList>
    </citation>
    <scope>NUCLEOTIDE SEQUENCE [LARGE SCALE GENOMIC DNA]</scope>
    <source>
        <strain evidence="2">cv. AL8/78</strain>
    </source>
</reference>
<evidence type="ECO:0000256" key="1">
    <source>
        <dbReference type="SAM" id="MobiDB-lite"/>
    </source>
</evidence>
<proteinExistence type="predicted"/>
<reference evidence="2" key="4">
    <citation type="submission" date="2019-03" db="UniProtKB">
        <authorList>
            <consortium name="EnsemblPlants"/>
        </authorList>
    </citation>
    <scope>IDENTIFICATION</scope>
</reference>
<reference evidence="3" key="2">
    <citation type="journal article" date="2017" name="Nat. Plants">
        <title>The Aegilops tauschii genome reveals multiple impacts of transposons.</title>
        <authorList>
            <person name="Zhao G."/>
            <person name="Zou C."/>
            <person name="Li K."/>
            <person name="Wang K."/>
            <person name="Li T."/>
            <person name="Gao L."/>
            <person name="Zhang X."/>
            <person name="Wang H."/>
            <person name="Yang Z."/>
            <person name="Liu X."/>
            <person name="Jiang W."/>
            <person name="Mao L."/>
            <person name="Kong X."/>
            <person name="Jiao Y."/>
            <person name="Jia J."/>
        </authorList>
    </citation>
    <scope>NUCLEOTIDE SEQUENCE [LARGE SCALE GENOMIC DNA]</scope>
    <source>
        <strain evidence="3">cv. AL8/78</strain>
    </source>
</reference>
<dbReference type="Gramene" id="AET1Gv20649200.10">
    <property type="protein sequence ID" value="AET1Gv20649200.10"/>
    <property type="gene ID" value="AET1Gv20649200"/>
</dbReference>
<protein>
    <submittedName>
        <fullName evidence="2">Uncharacterized protein</fullName>
    </submittedName>
</protein>
<evidence type="ECO:0000313" key="3">
    <source>
        <dbReference type="Proteomes" id="UP000015105"/>
    </source>
</evidence>
<sequence>TSYRETPRVRGKNIHTRACVVAGTGKHSRLSPALSSSLRSCSEVAPHGGHGGRSRSAPVSPHHASAARAQRRLLLACAGDQRAVHTLAAVLCKYVFVSVPALSTCTLLMARTQFQLELVVRSDHTKIGVVIYSVCLIGHRD</sequence>
<feature type="compositionally biased region" description="Low complexity" evidence="1">
    <location>
        <begin position="54"/>
        <end position="63"/>
    </location>
</feature>